<dbReference type="SUPFAM" id="SSF47413">
    <property type="entry name" value="lambda repressor-like DNA-binding domains"/>
    <property type="match status" value="1"/>
</dbReference>
<dbReference type="GO" id="GO:0000976">
    <property type="term" value="F:transcription cis-regulatory region binding"/>
    <property type="evidence" value="ECO:0007669"/>
    <property type="project" value="TreeGrafter"/>
</dbReference>
<evidence type="ECO:0000313" key="5">
    <source>
        <dbReference type="EMBL" id="NVK97801.1"/>
    </source>
</evidence>
<dbReference type="InterPro" id="IPR010982">
    <property type="entry name" value="Lambda_DNA-bd_dom_sf"/>
</dbReference>
<dbReference type="Gene3D" id="1.10.260.40">
    <property type="entry name" value="lambda repressor-like DNA-binding domains"/>
    <property type="match status" value="1"/>
</dbReference>
<evidence type="ECO:0000313" key="6">
    <source>
        <dbReference type="Proteomes" id="UP000565723"/>
    </source>
</evidence>
<dbReference type="OMA" id="AIFECQR"/>
<protein>
    <submittedName>
        <fullName evidence="5">LacI family DNA-binding transcriptional regulator</fullName>
    </submittedName>
</protein>
<feature type="domain" description="HTH lacI-type" evidence="4">
    <location>
        <begin position="10"/>
        <end position="64"/>
    </location>
</feature>
<gene>
    <name evidence="5" type="ORF">HW564_12790</name>
</gene>
<dbReference type="AlphaFoldDB" id="A0A850LIA1"/>
<dbReference type="Gene3D" id="3.40.50.2300">
    <property type="match status" value="2"/>
</dbReference>
<name>A0A850LIA1_9RHOB</name>
<evidence type="ECO:0000259" key="4">
    <source>
        <dbReference type="PROSITE" id="PS50932"/>
    </source>
</evidence>
<dbReference type="SMART" id="SM00354">
    <property type="entry name" value="HTH_LACI"/>
    <property type="match status" value="1"/>
</dbReference>
<keyword evidence="2 5" id="KW-0238">DNA-binding</keyword>
<dbReference type="InterPro" id="IPR046335">
    <property type="entry name" value="LacI/GalR-like_sensor"/>
</dbReference>
<organism evidence="5 6">
    <name type="scientific">Ruegeria pomeroyi</name>
    <dbReference type="NCBI Taxonomy" id="89184"/>
    <lineage>
        <taxon>Bacteria</taxon>
        <taxon>Pseudomonadati</taxon>
        <taxon>Pseudomonadota</taxon>
        <taxon>Alphaproteobacteria</taxon>
        <taxon>Rhodobacterales</taxon>
        <taxon>Roseobacteraceae</taxon>
        <taxon>Ruegeria</taxon>
    </lineage>
</organism>
<dbReference type="Proteomes" id="UP000565723">
    <property type="component" value="Unassembled WGS sequence"/>
</dbReference>
<dbReference type="PROSITE" id="PS00356">
    <property type="entry name" value="HTH_LACI_1"/>
    <property type="match status" value="1"/>
</dbReference>
<dbReference type="SUPFAM" id="SSF53822">
    <property type="entry name" value="Periplasmic binding protein-like I"/>
    <property type="match status" value="1"/>
</dbReference>
<dbReference type="CDD" id="cd01575">
    <property type="entry name" value="PBP1_GntR"/>
    <property type="match status" value="1"/>
</dbReference>
<dbReference type="Pfam" id="PF13377">
    <property type="entry name" value="Peripla_BP_3"/>
    <property type="match status" value="1"/>
</dbReference>
<dbReference type="InterPro" id="IPR000843">
    <property type="entry name" value="HTH_LacI"/>
</dbReference>
<proteinExistence type="predicted"/>
<accession>A0A850LIA1</accession>
<comment type="caution">
    <text evidence="5">The sequence shown here is derived from an EMBL/GenBank/DDBJ whole genome shotgun (WGS) entry which is preliminary data.</text>
</comment>
<evidence type="ECO:0000256" key="1">
    <source>
        <dbReference type="ARBA" id="ARBA00023015"/>
    </source>
</evidence>
<dbReference type="PANTHER" id="PTHR30146">
    <property type="entry name" value="LACI-RELATED TRANSCRIPTIONAL REPRESSOR"/>
    <property type="match status" value="1"/>
</dbReference>
<dbReference type="Pfam" id="PF00356">
    <property type="entry name" value="LacI"/>
    <property type="match status" value="1"/>
</dbReference>
<evidence type="ECO:0000256" key="2">
    <source>
        <dbReference type="ARBA" id="ARBA00023125"/>
    </source>
</evidence>
<dbReference type="EMBL" id="JABXIY010000033">
    <property type="protein sequence ID" value="NVK97801.1"/>
    <property type="molecule type" value="Genomic_DNA"/>
</dbReference>
<keyword evidence="3" id="KW-0804">Transcription</keyword>
<dbReference type="PANTHER" id="PTHR30146:SF2">
    <property type="entry name" value="HTH-TYPE TRANSCRIPTIONAL REGULATOR GNTR"/>
    <property type="match status" value="1"/>
</dbReference>
<dbReference type="PROSITE" id="PS50932">
    <property type="entry name" value="HTH_LACI_2"/>
    <property type="match status" value="1"/>
</dbReference>
<dbReference type="GO" id="GO:0003700">
    <property type="term" value="F:DNA-binding transcription factor activity"/>
    <property type="evidence" value="ECO:0007669"/>
    <property type="project" value="TreeGrafter"/>
</dbReference>
<dbReference type="RefSeq" id="WP_011242113.1">
    <property type="nucleotide sequence ID" value="NZ_JABXIY010000033.1"/>
</dbReference>
<dbReference type="InterPro" id="IPR028082">
    <property type="entry name" value="Peripla_BP_I"/>
</dbReference>
<keyword evidence="1" id="KW-0805">Transcription regulation</keyword>
<evidence type="ECO:0000256" key="3">
    <source>
        <dbReference type="ARBA" id="ARBA00023163"/>
    </source>
</evidence>
<reference evidence="5 6" key="1">
    <citation type="journal article" date="2020" name="Proc. Natl. Acad. Sci. U.S.A.">
        <title>Ecological drivers of bacterial community assembly in synthetic phycospheres.</title>
        <authorList>
            <person name="Fu H."/>
            <person name="Uchimiya M."/>
            <person name="Gore J."/>
            <person name="Moran M.A."/>
        </authorList>
    </citation>
    <scope>NUCLEOTIDE SEQUENCE [LARGE SCALE GENOMIC DNA]</scope>
    <source>
        <strain evidence="5">HF-Din03</strain>
    </source>
</reference>
<dbReference type="CDD" id="cd01392">
    <property type="entry name" value="HTH_LacI"/>
    <property type="match status" value="1"/>
</dbReference>
<sequence>MRKAEKKSSITLVDVAREAGVSAITVSRVIRTPHVVSERSRRKVEAAVEKLGYVPDAAASALASNRTDVIGLLIPSLTNSVFSDVLRGMYDEAENHPFSIQIGNFRYRPLTEEMLIGKFLRQKPAGLIVAGLDQTDISKGMLRAADCPVIQIMDYDASAEGDMIGFSHYEAGAAAARHLRDRGYRRIGFLGARMDPRTQRRLAGFNDALNGTDDPQQSKRVIVTSTASSVSLGAELLRELLVRAPDSDAIFCNNDDLAIGALLEAQRRGIRIPEDFGICGFNDLEMSKQMNPGLTSIATPRYEIGRLAISTIVDALSSDKASDPTRIDLGFTVVMRGSSARAVD</sequence>